<evidence type="ECO:0000259" key="8">
    <source>
        <dbReference type="SMART" id="SM00471"/>
    </source>
</evidence>
<dbReference type="InterPro" id="IPR039356">
    <property type="entry name" value="YfbR/HDDC2"/>
</dbReference>
<comment type="cofactor">
    <cofactor evidence="2">
        <name>Mn(2+)</name>
        <dbReference type="ChEBI" id="CHEBI:29035"/>
    </cofactor>
</comment>
<dbReference type="EC" id="3.1.3.89" evidence="5"/>
<organism evidence="9 10">
    <name type="scientific">Actinomadura livida</name>
    <dbReference type="NCBI Taxonomy" id="79909"/>
    <lineage>
        <taxon>Bacteria</taxon>
        <taxon>Bacillati</taxon>
        <taxon>Actinomycetota</taxon>
        <taxon>Actinomycetes</taxon>
        <taxon>Streptosporangiales</taxon>
        <taxon>Thermomonosporaceae</taxon>
        <taxon>Actinomadura</taxon>
    </lineage>
</organism>
<gene>
    <name evidence="9" type="ORF">GCM10009546_12350</name>
</gene>
<sequence>MTSGAFSTSVACEGPDLLARGSDAVDGGALSREQFGSEAALQFSLSAGQCGRSGYGGLGWVERSCVAGRGTVRRSDVPDGGDWIRRGGAGVRSSRSAAGLGVADCWGRVSMASETERLAGFLYEIGLLKRYKRTGWFVAGVQDPESIADHSFRTAIIASVLAAMEGADPERAALLSLFHDSQETRLTDLPYLARPYVEKASNEEVTEHQTRGLPDVVTAMITGVVAEYEGKASAEAMCARDADKLECLIQAVEYREHGNRNTRPWIDSSLAQLQTASAKRLAAEVQKSGSLDWFTRVLNGDEGP</sequence>
<dbReference type="SUPFAM" id="SSF109604">
    <property type="entry name" value="HD-domain/PDEase-like"/>
    <property type="match status" value="1"/>
</dbReference>
<keyword evidence="7" id="KW-0378">Hydrolase</keyword>
<dbReference type="Gene3D" id="1.10.3210.10">
    <property type="entry name" value="Hypothetical protein af1432"/>
    <property type="match status" value="1"/>
</dbReference>
<dbReference type="InterPro" id="IPR006674">
    <property type="entry name" value="HD_domain"/>
</dbReference>
<keyword evidence="6" id="KW-0479">Metal-binding</keyword>
<evidence type="ECO:0000256" key="1">
    <source>
        <dbReference type="ARBA" id="ARBA00001638"/>
    </source>
</evidence>
<evidence type="ECO:0000256" key="3">
    <source>
        <dbReference type="ARBA" id="ARBA00001941"/>
    </source>
</evidence>
<keyword evidence="10" id="KW-1185">Reference proteome</keyword>
<feature type="domain" description="HD/PDEase" evidence="8">
    <location>
        <begin position="143"/>
        <end position="257"/>
    </location>
</feature>
<protein>
    <recommendedName>
        <fullName evidence="5">5'-deoxynucleotidase</fullName>
        <ecNumber evidence="5">3.1.3.89</ecNumber>
    </recommendedName>
</protein>
<comment type="cofactor">
    <cofactor evidence="3">
        <name>Co(2+)</name>
        <dbReference type="ChEBI" id="CHEBI:48828"/>
    </cofactor>
</comment>
<comment type="caution">
    <text evidence="9">The sequence shown here is derived from an EMBL/GenBank/DDBJ whole genome shotgun (WGS) entry which is preliminary data.</text>
</comment>
<evidence type="ECO:0000313" key="9">
    <source>
        <dbReference type="EMBL" id="GAA0551822.1"/>
    </source>
</evidence>
<dbReference type="InterPro" id="IPR003607">
    <property type="entry name" value="HD/PDEase_dom"/>
</dbReference>
<dbReference type="PANTHER" id="PTHR11845:SF13">
    <property type="entry name" value="5'-DEOXYNUCLEOTIDASE HDDC2"/>
    <property type="match status" value="1"/>
</dbReference>
<evidence type="ECO:0000256" key="2">
    <source>
        <dbReference type="ARBA" id="ARBA00001936"/>
    </source>
</evidence>
<dbReference type="Proteomes" id="UP001501427">
    <property type="component" value="Unassembled WGS sequence"/>
</dbReference>
<proteinExistence type="predicted"/>
<dbReference type="PANTHER" id="PTHR11845">
    <property type="entry name" value="5'-DEOXYNUCLEOTIDASE HDDC2"/>
    <property type="match status" value="1"/>
</dbReference>
<evidence type="ECO:0000256" key="4">
    <source>
        <dbReference type="ARBA" id="ARBA00011738"/>
    </source>
</evidence>
<name>A0ABP3NSQ2_9ACTN</name>
<evidence type="ECO:0000256" key="7">
    <source>
        <dbReference type="ARBA" id="ARBA00022801"/>
    </source>
</evidence>
<accession>A0ABP3NSQ2</accession>
<evidence type="ECO:0000313" key="10">
    <source>
        <dbReference type="Proteomes" id="UP001501427"/>
    </source>
</evidence>
<comment type="catalytic activity">
    <reaction evidence="1">
        <text>a 2'-deoxyribonucleoside 5'-phosphate + H2O = a 2'-deoxyribonucleoside + phosphate</text>
        <dbReference type="Rhea" id="RHEA:36167"/>
        <dbReference type="ChEBI" id="CHEBI:15377"/>
        <dbReference type="ChEBI" id="CHEBI:18274"/>
        <dbReference type="ChEBI" id="CHEBI:43474"/>
        <dbReference type="ChEBI" id="CHEBI:65317"/>
        <dbReference type="EC" id="3.1.3.89"/>
    </reaction>
</comment>
<reference evidence="10" key="1">
    <citation type="journal article" date="2019" name="Int. J. Syst. Evol. Microbiol.">
        <title>The Global Catalogue of Microorganisms (GCM) 10K type strain sequencing project: providing services to taxonomists for standard genome sequencing and annotation.</title>
        <authorList>
            <consortium name="The Broad Institute Genomics Platform"/>
            <consortium name="The Broad Institute Genome Sequencing Center for Infectious Disease"/>
            <person name="Wu L."/>
            <person name="Ma J."/>
        </authorList>
    </citation>
    <scope>NUCLEOTIDE SEQUENCE [LARGE SCALE GENOMIC DNA]</scope>
    <source>
        <strain evidence="10">JCM 10667</strain>
    </source>
</reference>
<evidence type="ECO:0000256" key="5">
    <source>
        <dbReference type="ARBA" id="ARBA00012964"/>
    </source>
</evidence>
<comment type="subunit">
    <text evidence="4">Homodimer.</text>
</comment>
<dbReference type="SMART" id="SM00471">
    <property type="entry name" value="HDc"/>
    <property type="match status" value="1"/>
</dbReference>
<evidence type="ECO:0000256" key="6">
    <source>
        <dbReference type="ARBA" id="ARBA00022723"/>
    </source>
</evidence>
<dbReference type="EMBL" id="BAAAHD010000010">
    <property type="protein sequence ID" value="GAA0551822.1"/>
    <property type="molecule type" value="Genomic_DNA"/>
</dbReference>
<dbReference type="Pfam" id="PF13023">
    <property type="entry name" value="HD_3"/>
    <property type="match status" value="1"/>
</dbReference>